<reference evidence="1 2" key="1">
    <citation type="submission" date="2019-03" db="EMBL/GenBank/DDBJ databases">
        <title>Single cell metagenomics reveals metabolic interactions within the superorganism composed of flagellate Streblomastix strix and complex community of Bacteroidetes bacteria on its surface.</title>
        <authorList>
            <person name="Treitli S.C."/>
            <person name="Kolisko M."/>
            <person name="Husnik F."/>
            <person name="Keeling P."/>
            <person name="Hampl V."/>
        </authorList>
    </citation>
    <scope>NUCLEOTIDE SEQUENCE [LARGE SCALE GENOMIC DNA]</scope>
    <source>
        <strain evidence="1">ST1C</strain>
    </source>
</reference>
<dbReference type="AlphaFoldDB" id="A0A5J4VJ46"/>
<sequence>MGQPDQVVKKSIDRGRMVDIVNQKQQSQEHRNAQDLSNNNYGCISGEIVSNLISTEIIHSENIQTMENDNPSIEQKRNNSNLIRTELFLANIAIQPFAILQSENGQHNSMLQLNQKQTQSKIEKINGLDPFIHRITTMGSQVQTYPWNQKHGS</sequence>
<protein>
    <submittedName>
        <fullName evidence="1">Uncharacterized protein</fullName>
    </submittedName>
</protein>
<evidence type="ECO:0000313" key="1">
    <source>
        <dbReference type="EMBL" id="KAA6382677.1"/>
    </source>
</evidence>
<organism evidence="1 2">
    <name type="scientific">Streblomastix strix</name>
    <dbReference type="NCBI Taxonomy" id="222440"/>
    <lineage>
        <taxon>Eukaryota</taxon>
        <taxon>Metamonada</taxon>
        <taxon>Preaxostyla</taxon>
        <taxon>Oxymonadida</taxon>
        <taxon>Streblomastigidae</taxon>
        <taxon>Streblomastix</taxon>
    </lineage>
</organism>
<dbReference type="Proteomes" id="UP000324800">
    <property type="component" value="Unassembled WGS sequence"/>
</dbReference>
<proteinExistence type="predicted"/>
<dbReference type="EMBL" id="SNRW01006648">
    <property type="protein sequence ID" value="KAA6382677.1"/>
    <property type="molecule type" value="Genomic_DNA"/>
</dbReference>
<evidence type="ECO:0000313" key="2">
    <source>
        <dbReference type="Proteomes" id="UP000324800"/>
    </source>
</evidence>
<gene>
    <name evidence="1" type="ORF">EZS28_021796</name>
</gene>
<comment type="caution">
    <text evidence="1">The sequence shown here is derived from an EMBL/GenBank/DDBJ whole genome shotgun (WGS) entry which is preliminary data.</text>
</comment>
<name>A0A5J4VJ46_9EUKA</name>
<accession>A0A5J4VJ46</accession>